<dbReference type="PANTHER" id="PTHR13504:SF38">
    <property type="entry name" value="FIDO DOMAIN-CONTAINING PROTEIN"/>
    <property type="match status" value="1"/>
</dbReference>
<name>A0ABS1IWW1_9FIRM</name>
<reference evidence="2 3" key="1">
    <citation type="submission" date="2021-01" db="EMBL/GenBank/DDBJ databases">
        <title>Isolation and description of Catonella massiliensis sp. nov., a novel Catonella species, isolated from a stable periodontitis subject.</title>
        <authorList>
            <person name="Antezack A."/>
            <person name="Boxberger M."/>
            <person name="La Scola B."/>
            <person name="Monnet-Corti V."/>
        </authorList>
    </citation>
    <scope>NUCLEOTIDE SEQUENCE [LARGE SCALE GENOMIC DNA]</scope>
    <source>
        <strain evidence="2 3">Marseille-Q4567</strain>
    </source>
</reference>
<dbReference type="RefSeq" id="WP_208427945.1">
    <property type="nucleotide sequence ID" value="NZ_JAEPRJ010000001.1"/>
</dbReference>
<dbReference type="InterPro" id="IPR036597">
    <property type="entry name" value="Fido-like_dom_sf"/>
</dbReference>
<sequence>MFMTVKEASAKWGISDRRIRVLCAEGKISGAIKEGKTWKFPVDTVKPIDGRYKSNESLLTLIDKKKKELDNRRPLTEGEIKRLNEEFTVEYTYNSNAIEGNTLTLRETDLVLRGLTIDRKPLKDHMEAVGHKEAFEFVSELVKQNEPLSERIIKQIHFLVLVGNKDDRGVYRKVPVRIMGAKHEPVQPYMIEPKMEELLKKLMEGKEHIITKLARFHIEFEGIHPFIDGNGRTGRLLVNLELMKAGYPPIDIKFTDRMEYYKAFDEYHEKNNLSAMEKLFADYVNSRLDMYLKILE</sequence>
<dbReference type="EMBL" id="JAEPRJ010000001">
    <property type="protein sequence ID" value="MBK5896367.1"/>
    <property type="molecule type" value="Genomic_DNA"/>
</dbReference>
<evidence type="ECO:0000313" key="3">
    <source>
        <dbReference type="Proteomes" id="UP000604730"/>
    </source>
</evidence>
<dbReference type="SUPFAM" id="SSF140931">
    <property type="entry name" value="Fic-like"/>
    <property type="match status" value="1"/>
</dbReference>
<dbReference type="PROSITE" id="PS51459">
    <property type="entry name" value="FIDO"/>
    <property type="match status" value="1"/>
</dbReference>
<protein>
    <submittedName>
        <fullName evidence="2">Fic family protein</fullName>
    </submittedName>
</protein>
<dbReference type="PANTHER" id="PTHR13504">
    <property type="entry name" value="FIDO DOMAIN-CONTAINING PROTEIN DDB_G0283145"/>
    <property type="match status" value="1"/>
</dbReference>
<proteinExistence type="predicted"/>
<dbReference type="InterPro" id="IPR040198">
    <property type="entry name" value="Fido_containing"/>
</dbReference>
<evidence type="ECO:0000259" key="1">
    <source>
        <dbReference type="PROSITE" id="PS51459"/>
    </source>
</evidence>
<organism evidence="2 3">
    <name type="scientific">Catonella massiliensis</name>
    <dbReference type="NCBI Taxonomy" id="2799636"/>
    <lineage>
        <taxon>Bacteria</taxon>
        <taxon>Bacillati</taxon>
        <taxon>Bacillota</taxon>
        <taxon>Clostridia</taxon>
        <taxon>Lachnospirales</taxon>
        <taxon>Lachnospiraceae</taxon>
        <taxon>Catonella</taxon>
    </lineage>
</organism>
<feature type="domain" description="Fido" evidence="1">
    <location>
        <begin position="148"/>
        <end position="282"/>
    </location>
</feature>
<gene>
    <name evidence="2" type="ORF">JJN12_01000</name>
</gene>
<dbReference type="Proteomes" id="UP000604730">
    <property type="component" value="Unassembled WGS sequence"/>
</dbReference>
<dbReference type="InterPro" id="IPR003812">
    <property type="entry name" value="Fido"/>
</dbReference>
<comment type="caution">
    <text evidence="2">The sequence shown here is derived from an EMBL/GenBank/DDBJ whole genome shotgun (WGS) entry which is preliminary data.</text>
</comment>
<dbReference type="Gene3D" id="1.10.3290.10">
    <property type="entry name" value="Fido-like domain"/>
    <property type="match status" value="1"/>
</dbReference>
<dbReference type="Pfam" id="PF02661">
    <property type="entry name" value="Fic"/>
    <property type="match status" value="1"/>
</dbReference>
<accession>A0ABS1IWW1</accession>
<keyword evidence="3" id="KW-1185">Reference proteome</keyword>
<evidence type="ECO:0000313" key="2">
    <source>
        <dbReference type="EMBL" id="MBK5896367.1"/>
    </source>
</evidence>